<keyword evidence="2" id="KW-1185">Reference proteome</keyword>
<organism evidence="1 2">
    <name type="scientific">Araneus ventricosus</name>
    <name type="common">Orbweaver spider</name>
    <name type="synonym">Epeira ventricosa</name>
    <dbReference type="NCBI Taxonomy" id="182803"/>
    <lineage>
        <taxon>Eukaryota</taxon>
        <taxon>Metazoa</taxon>
        <taxon>Ecdysozoa</taxon>
        <taxon>Arthropoda</taxon>
        <taxon>Chelicerata</taxon>
        <taxon>Arachnida</taxon>
        <taxon>Araneae</taxon>
        <taxon>Araneomorphae</taxon>
        <taxon>Entelegynae</taxon>
        <taxon>Araneoidea</taxon>
        <taxon>Araneidae</taxon>
        <taxon>Araneus</taxon>
    </lineage>
</organism>
<dbReference type="Proteomes" id="UP000499080">
    <property type="component" value="Unassembled WGS sequence"/>
</dbReference>
<evidence type="ECO:0000313" key="2">
    <source>
        <dbReference type="Proteomes" id="UP000499080"/>
    </source>
</evidence>
<comment type="caution">
    <text evidence="1">The sequence shown here is derived from an EMBL/GenBank/DDBJ whole genome shotgun (WGS) entry which is preliminary data.</text>
</comment>
<sequence length="381" mass="41527">MKFIHVFSADCNCPQSQECFLNDQGWADCQCPEGKIEKDDNGEKSCLDCNCHASQECFLNDLGFPDCRCPDGQIENEAYGFKFCLDCHCQSTQECFVNERGLADCRCAFGKIEKYVNSVKTCIDCDCGDGICILDASNIKKCHCGSKQVKGTDGKCYDCDCGVGICNLNESNVKNCQCGSGQAKGTNGKCYECDCGMYGLCEFDTSGKKCTCAPSTIELDGKCIECGCGPHGLCSLESGRKKCVCSPYSVEIDGKCIDVTSYSNGEYTATWFIFIGNGSFFLWVVSQEEQLNNTLIAKKGQSNQDQSWGNSEMGASVRSIRVDQCMRFQPRSVRRLGPIAITGTSHPSRRSVHATFGWGAGMAILRPREAGTLDPPVTTLS</sequence>
<gene>
    <name evidence="1" type="ORF">AVEN_233683_1</name>
</gene>
<dbReference type="OrthoDB" id="10268124at2759"/>
<name>A0A4Y2Q273_ARAVE</name>
<protein>
    <submittedName>
        <fullName evidence="1">Uncharacterized protein</fullName>
    </submittedName>
</protein>
<evidence type="ECO:0000313" key="1">
    <source>
        <dbReference type="EMBL" id="GBN56980.1"/>
    </source>
</evidence>
<reference evidence="1 2" key="1">
    <citation type="journal article" date="2019" name="Sci. Rep.">
        <title>Orb-weaving spider Araneus ventricosus genome elucidates the spidroin gene catalogue.</title>
        <authorList>
            <person name="Kono N."/>
            <person name="Nakamura H."/>
            <person name="Ohtoshi R."/>
            <person name="Moran D.A.P."/>
            <person name="Shinohara A."/>
            <person name="Yoshida Y."/>
            <person name="Fujiwara M."/>
            <person name="Mori M."/>
            <person name="Tomita M."/>
            <person name="Arakawa K."/>
        </authorList>
    </citation>
    <scope>NUCLEOTIDE SEQUENCE [LARGE SCALE GENOMIC DNA]</scope>
</reference>
<accession>A0A4Y2Q273</accession>
<proteinExistence type="predicted"/>
<dbReference type="AlphaFoldDB" id="A0A4Y2Q273"/>
<dbReference type="EMBL" id="BGPR01012640">
    <property type="protein sequence ID" value="GBN56980.1"/>
    <property type="molecule type" value="Genomic_DNA"/>
</dbReference>